<dbReference type="Proteomes" id="UP000005801">
    <property type="component" value="Unassembled WGS sequence"/>
</dbReference>
<keyword evidence="3" id="KW-1185">Reference proteome</keyword>
<reference evidence="2 3" key="1">
    <citation type="submission" date="2007-06" db="EMBL/GenBank/DDBJ databases">
        <authorList>
            <person name="Shimkets L."/>
            <person name="Ferriera S."/>
            <person name="Johnson J."/>
            <person name="Kravitz S."/>
            <person name="Beeson K."/>
            <person name="Sutton G."/>
            <person name="Rogers Y.-H."/>
            <person name="Friedman R."/>
            <person name="Frazier M."/>
            <person name="Venter J.C."/>
        </authorList>
    </citation>
    <scope>NUCLEOTIDE SEQUENCE [LARGE SCALE GENOMIC DNA]</scope>
    <source>
        <strain evidence="2 3">SIR-1</strain>
    </source>
</reference>
<dbReference type="AlphaFoldDB" id="A6G9W9"/>
<feature type="region of interest" description="Disordered" evidence="1">
    <location>
        <begin position="20"/>
        <end position="129"/>
    </location>
</feature>
<evidence type="ECO:0000313" key="2">
    <source>
        <dbReference type="EMBL" id="EDM77294.1"/>
    </source>
</evidence>
<organism evidence="2 3">
    <name type="scientific">Plesiocystis pacifica SIR-1</name>
    <dbReference type="NCBI Taxonomy" id="391625"/>
    <lineage>
        <taxon>Bacteria</taxon>
        <taxon>Pseudomonadati</taxon>
        <taxon>Myxococcota</taxon>
        <taxon>Polyangia</taxon>
        <taxon>Nannocystales</taxon>
        <taxon>Nannocystaceae</taxon>
        <taxon>Plesiocystis</taxon>
    </lineage>
</organism>
<feature type="compositionally biased region" description="Low complexity" evidence="1">
    <location>
        <begin position="29"/>
        <end position="38"/>
    </location>
</feature>
<dbReference type="RefSeq" id="WP_006973511.1">
    <property type="nucleotide sequence ID" value="NZ_ABCS01000048.1"/>
</dbReference>
<proteinExistence type="predicted"/>
<evidence type="ECO:0000313" key="3">
    <source>
        <dbReference type="Proteomes" id="UP000005801"/>
    </source>
</evidence>
<protein>
    <submittedName>
        <fullName evidence="2">Uncharacterized protein</fullName>
    </submittedName>
</protein>
<comment type="caution">
    <text evidence="2">The sequence shown here is derived from an EMBL/GenBank/DDBJ whole genome shotgun (WGS) entry which is preliminary data.</text>
</comment>
<accession>A6G9W9</accession>
<feature type="compositionally biased region" description="Acidic residues" evidence="1">
    <location>
        <begin position="62"/>
        <end position="96"/>
    </location>
</feature>
<feature type="compositionally biased region" description="Low complexity" evidence="1">
    <location>
        <begin position="97"/>
        <end position="122"/>
    </location>
</feature>
<dbReference type="EMBL" id="ABCS01000048">
    <property type="protein sequence ID" value="EDM77294.1"/>
    <property type="molecule type" value="Genomic_DNA"/>
</dbReference>
<gene>
    <name evidence="2" type="ORF">PPSIR1_26293</name>
</gene>
<sequence length="228" mass="22936">MSGSALAFACVLLAACSPTTTGLGEGSGDEAAGTAATETTDDEVGSDTDGSSESADGSSTESADDTTTTDEGESTTTDEGDTTTTDEGESTTDEGDTTTTDGGTDTTDGGTDTTTDGGTDTTETTDDGMMAECGNDILDPGEDCDGLDLNAEDCYSLGFLNGNLACNESCEFDLSTCYAGAEGDPCAGDDNCQDYCKDDQCWDGSSGDPCDEFQGHCNGSICVFGNCV</sequence>
<dbReference type="OrthoDB" id="5512030at2"/>
<name>A6G9W9_9BACT</name>
<evidence type="ECO:0000256" key="1">
    <source>
        <dbReference type="SAM" id="MobiDB-lite"/>
    </source>
</evidence>
<dbReference type="STRING" id="391625.PPSIR1_26293"/>
<feature type="compositionally biased region" description="Low complexity" evidence="1">
    <location>
        <begin position="47"/>
        <end position="61"/>
    </location>
</feature>